<evidence type="ECO:0000256" key="3">
    <source>
        <dbReference type="ARBA" id="ARBA00023082"/>
    </source>
</evidence>
<dbReference type="InterPro" id="IPR013324">
    <property type="entry name" value="RNA_pol_sigma_r3/r4-like"/>
</dbReference>
<dbReference type="RefSeq" id="WP_205358177.1">
    <property type="nucleotide sequence ID" value="NZ_JADKYB010000008.1"/>
</dbReference>
<dbReference type="SUPFAM" id="SSF88659">
    <property type="entry name" value="Sigma3 and sigma4 domains of RNA polymerase sigma factors"/>
    <property type="match status" value="1"/>
</dbReference>
<dbReference type="Pfam" id="PF04542">
    <property type="entry name" value="Sigma70_r2"/>
    <property type="match status" value="1"/>
</dbReference>
<dbReference type="CDD" id="cd06171">
    <property type="entry name" value="Sigma70_r4"/>
    <property type="match status" value="1"/>
</dbReference>
<name>A0ABS2TWJ3_9ACTN</name>
<dbReference type="SUPFAM" id="SSF88946">
    <property type="entry name" value="Sigma2 domain of RNA polymerase sigma factors"/>
    <property type="match status" value="1"/>
</dbReference>
<dbReference type="EMBL" id="JADKYB010000008">
    <property type="protein sequence ID" value="MBM9506333.1"/>
    <property type="molecule type" value="Genomic_DNA"/>
</dbReference>
<dbReference type="Gene3D" id="1.10.1740.10">
    <property type="match status" value="1"/>
</dbReference>
<evidence type="ECO:0000313" key="8">
    <source>
        <dbReference type="EMBL" id="MBM9506333.1"/>
    </source>
</evidence>
<dbReference type="InterPro" id="IPR007627">
    <property type="entry name" value="RNA_pol_sigma70_r2"/>
</dbReference>
<reference evidence="8 9" key="1">
    <citation type="submission" date="2021-01" db="EMBL/GenBank/DDBJ databases">
        <title>Streptomyces acididurans sp. nov., isolated from a peat swamp forest soil.</title>
        <authorList>
            <person name="Chantavorakit T."/>
            <person name="Duangmal K."/>
        </authorList>
    </citation>
    <scope>NUCLEOTIDE SEQUENCE [LARGE SCALE GENOMIC DNA]</scope>
    <source>
        <strain evidence="8 9">KK5PA1</strain>
    </source>
</reference>
<organism evidence="8 9">
    <name type="scientific">Actinacidiphila acididurans</name>
    <dbReference type="NCBI Taxonomy" id="2784346"/>
    <lineage>
        <taxon>Bacteria</taxon>
        <taxon>Bacillati</taxon>
        <taxon>Actinomycetota</taxon>
        <taxon>Actinomycetes</taxon>
        <taxon>Kitasatosporales</taxon>
        <taxon>Streptomycetaceae</taxon>
        <taxon>Actinacidiphila</taxon>
    </lineage>
</organism>
<dbReference type="Pfam" id="PF04545">
    <property type="entry name" value="Sigma70_r4"/>
    <property type="match status" value="1"/>
</dbReference>
<evidence type="ECO:0000259" key="7">
    <source>
        <dbReference type="Pfam" id="PF04545"/>
    </source>
</evidence>
<dbReference type="Proteomes" id="UP000749040">
    <property type="component" value="Unassembled WGS sequence"/>
</dbReference>
<protein>
    <submittedName>
        <fullName evidence="8">Sigma-70 family RNA polymerase sigma factor</fullName>
    </submittedName>
</protein>
<dbReference type="InterPro" id="IPR039425">
    <property type="entry name" value="RNA_pol_sigma-70-like"/>
</dbReference>
<evidence type="ECO:0000256" key="1">
    <source>
        <dbReference type="ARBA" id="ARBA00010641"/>
    </source>
</evidence>
<evidence type="ECO:0000256" key="4">
    <source>
        <dbReference type="ARBA" id="ARBA00023125"/>
    </source>
</evidence>
<dbReference type="InterPro" id="IPR014284">
    <property type="entry name" value="RNA_pol_sigma-70_dom"/>
</dbReference>
<evidence type="ECO:0000256" key="2">
    <source>
        <dbReference type="ARBA" id="ARBA00023015"/>
    </source>
</evidence>
<dbReference type="InterPro" id="IPR036388">
    <property type="entry name" value="WH-like_DNA-bd_sf"/>
</dbReference>
<feature type="domain" description="RNA polymerase sigma-70 region 2" evidence="6">
    <location>
        <begin position="21"/>
        <end position="88"/>
    </location>
</feature>
<comment type="similarity">
    <text evidence="1">Belongs to the sigma-70 factor family. ECF subfamily.</text>
</comment>
<evidence type="ECO:0000259" key="6">
    <source>
        <dbReference type="Pfam" id="PF04542"/>
    </source>
</evidence>
<dbReference type="PANTHER" id="PTHR43133">
    <property type="entry name" value="RNA POLYMERASE ECF-TYPE SIGMA FACTO"/>
    <property type="match status" value="1"/>
</dbReference>
<keyword evidence="4" id="KW-0238">DNA-binding</keyword>
<dbReference type="InterPro" id="IPR013325">
    <property type="entry name" value="RNA_pol_sigma_r2"/>
</dbReference>
<keyword evidence="3" id="KW-0731">Sigma factor</keyword>
<keyword evidence="9" id="KW-1185">Reference proteome</keyword>
<keyword evidence="5" id="KW-0804">Transcription</keyword>
<keyword evidence="2" id="KW-0805">Transcription regulation</keyword>
<sequence length="190" mass="21183">MSQLRSRARQSTSDEALVRALYEEHGRALLAYATRLTGDRAAAEDVVQETLIRAWRHPEVLTNGKGSVRGWLLTVTRNIVTDRYRAKASRPTEVAEVSETAAAPSVQRDHAEQIVDSMVLMEALDQLSPDHRDVLVEIYYRGHTVTETAGRLGIPEGTVKSRAHYALKALREKYARRPGGTPARLQEVVV</sequence>
<gene>
    <name evidence="8" type="ORF">ITX44_17595</name>
</gene>
<dbReference type="NCBIfam" id="NF007227">
    <property type="entry name" value="PRK09645.1"/>
    <property type="match status" value="1"/>
</dbReference>
<dbReference type="InterPro" id="IPR007630">
    <property type="entry name" value="RNA_pol_sigma70_r4"/>
</dbReference>
<feature type="domain" description="RNA polymerase sigma-70 region 4" evidence="7">
    <location>
        <begin position="123"/>
        <end position="172"/>
    </location>
</feature>
<comment type="caution">
    <text evidence="8">The sequence shown here is derived from an EMBL/GenBank/DDBJ whole genome shotgun (WGS) entry which is preliminary data.</text>
</comment>
<proteinExistence type="inferred from homology"/>
<evidence type="ECO:0000256" key="5">
    <source>
        <dbReference type="ARBA" id="ARBA00023163"/>
    </source>
</evidence>
<dbReference type="PANTHER" id="PTHR43133:SF52">
    <property type="entry name" value="ECF RNA POLYMERASE SIGMA FACTOR SIGL"/>
    <property type="match status" value="1"/>
</dbReference>
<accession>A0ABS2TWJ3</accession>
<evidence type="ECO:0000313" key="9">
    <source>
        <dbReference type="Proteomes" id="UP000749040"/>
    </source>
</evidence>
<dbReference type="NCBIfam" id="TIGR02937">
    <property type="entry name" value="sigma70-ECF"/>
    <property type="match status" value="1"/>
</dbReference>
<dbReference type="Gene3D" id="1.10.10.10">
    <property type="entry name" value="Winged helix-like DNA-binding domain superfamily/Winged helix DNA-binding domain"/>
    <property type="match status" value="1"/>
</dbReference>